<evidence type="ECO:0000313" key="2">
    <source>
        <dbReference type="Proteomes" id="UP000054282"/>
    </source>
</evidence>
<evidence type="ECO:0000313" key="1">
    <source>
        <dbReference type="EMBL" id="KOB86357.1"/>
    </source>
</evidence>
<name>A0A0L7M0J4_PLAF4</name>
<reference evidence="2" key="1">
    <citation type="submission" date="2006-09" db="EMBL/GenBank/DDBJ databases">
        <title>Annotation of Plasmodium falciparum Dd2.</title>
        <authorList>
            <consortium name="The Broad Institute Genome Sequencing Platform"/>
            <person name="Volkman S.K."/>
            <person name="Neafsey D.E."/>
            <person name="Dash A.P."/>
            <person name="Chitnis C.E."/>
            <person name="Hartl D.L."/>
            <person name="Young S.K."/>
            <person name="Zeng Q."/>
            <person name="Koehrsen M."/>
            <person name="Alvarado L."/>
            <person name="Berlin A."/>
            <person name="Borenstein D."/>
            <person name="Chapman S.B."/>
            <person name="Chen Z."/>
            <person name="Engels R."/>
            <person name="Freedman E."/>
            <person name="Gellesch M."/>
            <person name="Goldberg J."/>
            <person name="Griggs A."/>
            <person name="Gujja S."/>
            <person name="Heilman E.R."/>
            <person name="Heiman D.I."/>
            <person name="Howarth C."/>
            <person name="Jen D."/>
            <person name="Larson L."/>
            <person name="Mehta T."/>
            <person name="Neiman D."/>
            <person name="Park D."/>
            <person name="Pearson M."/>
            <person name="Roberts A."/>
            <person name="Saif S."/>
            <person name="Shea T."/>
            <person name="Shenoy N."/>
            <person name="Sisk P."/>
            <person name="Stolte C."/>
            <person name="Sykes S."/>
            <person name="Walk T."/>
            <person name="White J."/>
            <person name="Yandava C."/>
            <person name="Haas B."/>
            <person name="Henn M.R."/>
            <person name="Nusbaum C."/>
            <person name="Birren B."/>
        </authorList>
    </citation>
    <scope>NUCLEOTIDE SEQUENCE [LARGE SCALE GENOMIC DNA]</scope>
</reference>
<protein>
    <submittedName>
        <fullName evidence="1">Uncharacterized protein</fullName>
    </submittedName>
</protein>
<dbReference type="EMBL" id="DS016281">
    <property type="protein sequence ID" value="KOB86357.1"/>
    <property type="molecule type" value="Genomic_DNA"/>
</dbReference>
<dbReference type="AlphaFoldDB" id="A0A0L7M0J4"/>
<accession>A0A0L7M0J4</accession>
<proteinExistence type="predicted"/>
<dbReference type="Proteomes" id="UP000054282">
    <property type="component" value="Unassembled WGS sequence"/>
</dbReference>
<dbReference type="KEGG" id="pfd:PFDG_01819"/>
<organism evidence="1 2">
    <name type="scientific">Plasmodium falciparum (isolate Dd2)</name>
    <dbReference type="NCBI Taxonomy" id="57267"/>
    <lineage>
        <taxon>Eukaryota</taxon>
        <taxon>Sar</taxon>
        <taxon>Alveolata</taxon>
        <taxon>Apicomplexa</taxon>
        <taxon>Aconoidasida</taxon>
        <taxon>Haemosporida</taxon>
        <taxon>Plasmodiidae</taxon>
        <taxon>Plasmodium</taxon>
        <taxon>Plasmodium (Laverania)</taxon>
    </lineage>
</organism>
<reference evidence="2" key="2">
    <citation type="submission" date="2006-09" db="EMBL/GenBank/DDBJ databases">
        <title>The genome sequence of Plasmodium falciparum Dd2.</title>
        <authorList>
            <consortium name="The Broad Institute Genome Sequencing Platform"/>
            <person name="Birren B."/>
            <person name="Lander E."/>
            <person name="Galagan J."/>
            <person name="Nusbaum C."/>
            <person name="Devon K."/>
            <person name="Henn M."/>
            <person name="Jaffe D."/>
            <person name="Butler J."/>
            <person name="Alvarez P."/>
            <person name="Gnerre S."/>
            <person name="Grabherr M."/>
            <person name="Kleber M."/>
            <person name="Mauceli E."/>
            <person name="Brockman W."/>
            <person name="MacCallum I.A."/>
            <person name="Rounsley S."/>
            <person name="Young S."/>
            <person name="LaButti K."/>
            <person name="Pushparaj V."/>
            <person name="DeCaprio D."/>
            <person name="Crawford M."/>
            <person name="Koehrsen M."/>
            <person name="Engels R."/>
            <person name="Montgomery P."/>
            <person name="Pearson M."/>
            <person name="Howarth C."/>
            <person name="Larson L."/>
            <person name="Luoma S."/>
            <person name="White J."/>
            <person name="Kodira C."/>
            <person name="Zeng Q."/>
            <person name="O'Leary S."/>
            <person name="Yandava C."/>
            <person name="Alvarado L."/>
            <person name="Wirth D."/>
            <person name="Volkman S."/>
            <person name="Hartl D."/>
        </authorList>
    </citation>
    <scope>NUCLEOTIDE SEQUENCE [LARGE SCALE GENOMIC DNA]</scope>
</reference>
<sequence length="58" mass="6995">MEILFLYNFLKNTFSEKTCSFSIIDPPQFIDFSKNEYTNGHTNEFYEHLFNSIMDEEN</sequence>
<gene>
    <name evidence="1" type="ORF">PFDG_01819</name>
</gene>